<dbReference type="EMBL" id="QGQD01000107">
    <property type="protein sequence ID" value="TLC97868.1"/>
    <property type="molecule type" value="Genomic_DNA"/>
</dbReference>
<protein>
    <submittedName>
        <fullName evidence="4">Lipoprotein LplA</fullName>
    </submittedName>
</protein>
<accession>A0A4U8Q0U0</accession>
<proteinExistence type="predicted"/>
<evidence type="ECO:0000313" key="5">
    <source>
        <dbReference type="Proteomes" id="UP000306509"/>
    </source>
</evidence>
<reference evidence="4 5" key="1">
    <citation type="journal article" date="2019" name="Anaerobe">
        <title>Detection of Robinsoniella peoriensis in multiple bone samples of a trauma patient.</title>
        <authorList>
            <person name="Schrottner P."/>
            <person name="Hartwich K."/>
            <person name="Bunk B."/>
            <person name="Schober I."/>
            <person name="Helbig S."/>
            <person name="Rudolph W.W."/>
            <person name="Gunzer F."/>
        </authorList>
    </citation>
    <scope>NUCLEOTIDE SEQUENCE [LARGE SCALE GENOMIC DNA]</scope>
    <source>
        <strain evidence="4 5">DSM 106044</strain>
    </source>
</reference>
<evidence type="ECO:0000313" key="4">
    <source>
        <dbReference type="EMBL" id="TLC97868.1"/>
    </source>
</evidence>
<dbReference type="RefSeq" id="WP_161597461.1">
    <property type="nucleotide sequence ID" value="NZ_QGQD01000107.1"/>
</dbReference>
<name>A0A4U8Q0U0_9FIRM</name>
<keyword evidence="5" id="KW-1185">Reference proteome</keyword>
<gene>
    <name evidence="4" type="primary">lipO_15</name>
    <name evidence="4" type="ORF">DSM106044_05231</name>
</gene>
<evidence type="ECO:0000256" key="3">
    <source>
        <dbReference type="SAM" id="SignalP"/>
    </source>
</evidence>
<evidence type="ECO:0000256" key="2">
    <source>
        <dbReference type="SAM" id="MobiDB-lite"/>
    </source>
</evidence>
<keyword evidence="4" id="KW-0449">Lipoprotein</keyword>
<dbReference type="PANTHER" id="PTHR43649">
    <property type="entry name" value="ARABINOSE-BINDING PROTEIN-RELATED"/>
    <property type="match status" value="1"/>
</dbReference>
<feature type="chain" id="PRO_5039453912" evidence="3">
    <location>
        <begin position="24"/>
        <end position="530"/>
    </location>
</feature>
<sequence length="530" mass="58746" precursor="true">MKFRRFMSLLCAAVMLVSVTGCGGSKDTANVEPADKTETGAEADGGEITFPLKDTKEYSVFAILDGEYDLKDNVAMQKALSDANISFNYQSVMGADLSEKKNLVLASGEYPDIFYKASFTATELDKYGKQKILIPLEDMIRQYAPNLCALLDKVDGWDYITASDGHIYSLPEIDKETPLLSPYWLNHRWLENLGLKEPANLDELYTVLKEFKEKDANGNGDVNDEIPITGTDVVKPELLLPYFGVPYDAVTKAAVLDGKLTYIPTSDVYKEFVAYITKLYQEGLMDKNVFTQKHEQQGAIGQSGDVFGSFFDAGAFLTVGRDNDDDYAILTPFEDGIYPISSGITAGTLAITDTCENPEVIIAWADQFYTEEGGILAWLGVEGETWKKDAEGNWEWIIGNGYGDDIAAVRSNGTIQGAAYHPSIQPEYWFSGMSEEVDPDEVYLNKERAKVTEKGAIPLPVMRYSDDDAKEISTLKADLDAYIDQYLAQVATAELDLESSWEEYVTTINNMGGAQLSEIYQRAYTEAMAK</sequence>
<comment type="caution">
    <text evidence="4">The sequence shown here is derived from an EMBL/GenBank/DDBJ whole genome shotgun (WGS) entry which is preliminary data.</text>
</comment>
<dbReference type="AlphaFoldDB" id="A0A4U8Q0U0"/>
<feature type="region of interest" description="Disordered" evidence="2">
    <location>
        <begin position="27"/>
        <end position="46"/>
    </location>
</feature>
<evidence type="ECO:0000256" key="1">
    <source>
        <dbReference type="ARBA" id="ARBA00022729"/>
    </source>
</evidence>
<dbReference type="InterPro" id="IPR050490">
    <property type="entry name" value="Bact_solute-bd_prot1"/>
</dbReference>
<dbReference type="STRING" id="180332.GCA_000797495_02333"/>
<keyword evidence="1 3" id="KW-0732">Signal</keyword>
<dbReference type="Proteomes" id="UP000306509">
    <property type="component" value="Unassembled WGS sequence"/>
</dbReference>
<dbReference type="Gene3D" id="3.40.190.10">
    <property type="entry name" value="Periplasmic binding protein-like II"/>
    <property type="match status" value="2"/>
</dbReference>
<feature type="signal peptide" evidence="3">
    <location>
        <begin position="1"/>
        <end position="23"/>
    </location>
</feature>
<dbReference type="SUPFAM" id="SSF53850">
    <property type="entry name" value="Periplasmic binding protein-like II"/>
    <property type="match status" value="1"/>
</dbReference>
<dbReference type="PANTHER" id="PTHR43649:SF33">
    <property type="entry name" value="POLYGALACTURONAN_RHAMNOGALACTURONAN-BINDING PROTEIN YTCQ"/>
    <property type="match status" value="1"/>
</dbReference>
<dbReference type="PROSITE" id="PS51257">
    <property type="entry name" value="PROKAR_LIPOPROTEIN"/>
    <property type="match status" value="1"/>
</dbReference>
<organism evidence="4 5">
    <name type="scientific">Robinsoniella peoriensis</name>
    <dbReference type="NCBI Taxonomy" id="180332"/>
    <lineage>
        <taxon>Bacteria</taxon>
        <taxon>Bacillati</taxon>
        <taxon>Bacillota</taxon>
        <taxon>Clostridia</taxon>
        <taxon>Lachnospirales</taxon>
        <taxon>Lachnospiraceae</taxon>
        <taxon>Robinsoniella</taxon>
    </lineage>
</organism>